<dbReference type="EMBL" id="JAEPRA010000008">
    <property type="protein sequence ID" value="KAG2181678.1"/>
    <property type="molecule type" value="Genomic_DNA"/>
</dbReference>
<dbReference type="Proteomes" id="UP000612746">
    <property type="component" value="Unassembled WGS sequence"/>
</dbReference>
<dbReference type="CDD" id="cd19367">
    <property type="entry name" value="TenA_C_ScTHI20-like"/>
    <property type="match status" value="1"/>
</dbReference>
<dbReference type="OrthoDB" id="10028886at2759"/>
<reference evidence="7" key="1">
    <citation type="submission" date="2020-12" db="EMBL/GenBank/DDBJ databases">
        <title>Metabolic potential, ecology and presence of endohyphal bacteria is reflected in genomic diversity of Mucoromycotina.</title>
        <authorList>
            <person name="Muszewska A."/>
            <person name="Okrasinska A."/>
            <person name="Steczkiewicz K."/>
            <person name="Drgas O."/>
            <person name="Orlowska M."/>
            <person name="Perlinska-Lenart U."/>
            <person name="Aleksandrzak-Piekarczyk T."/>
            <person name="Szatraj K."/>
            <person name="Zielenkiewicz U."/>
            <person name="Pilsyk S."/>
            <person name="Malc E."/>
            <person name="Mieczkowski P."/>
            <person name="Kruszewska J.S."/>
            <person name="Biernat P."/>
            <person name="Pawlowska J."/>
        </authorList>
    </citation>
    <scope>NUCLEOTIDE SEQUENCE</scope>
    <source>
        <strain evidence="7">WA0000051536</strain>
    </source>
</reference>
<comment type="caution">
    <text evidence="7">The sequence shown here is derived from an EMBL/GenBank/DDBJ whole genome shotgun (WGS) entry which is preliminary data.</text>
</comment>
<dbReference type="InterPro" id="IPR004305">
    <property type="entry name" value="Thiaminase-2/PQQC"/>
</dbReference>
<dbReference type="Pfam" id="PF03070">
    <property type="entry name" value="TENA_THI-4"/>
    <property type="match status" value="1"/>
</dbReference>
<dbReference type="GO" id="GO:0005829">
    <property type="term" value="C:cytosol"/>
    <property type="evidence" value="ECO:0007669"/>
    <property type="project" value="TreeGrafter"/>
</dbReference>
<sequence>HSTPVTMIPPKALTIAGSDSGGGAGIQADLKTMTSLHVYGSSVLTSITSQNTLGVDGIHIMPKEFVAKQLHAVLSDIGADAIKTGMLASAEIVETIVEVLGHYPEAAKYIVVDPVMIATSGSELLTPLAVDVIIKKLLPITYILTPNVPEAEHLLGKPQGSIKNLQDVYEAAKSIAAFGPSFVLLKGGHLPQVRQGKTLMIDVLYDAAADTYHEVVNPFVDTKNTHGTGCTLSAAIASGIAKKMDAREAVENAIAYVAAALENSIGDVGSGAGPLNHFHNVMAKPYVGNSVVKALIASLPQNMWSDFIDHKFVRGIADGTLKRESFEHFIKQDYLYLQNYARAAALAAYKTRDIDMTAHYAKIILHIHHEMQLHLQYCETWGISKQDILDTPESVYNVAYTRFVLDQGATGDAMDLQVAMAPCSLGYGEIGRKLYDDPNTKREGNPYWQWIVNYAEDDFQASVDENKLLLEKLALHHISTSATRWQEVCEVFKQATMLEIQFWEMGWNCS</sequence>
<dbReference type="AlphaFoldDB" id="A0A8H7PXK7"/>
<dbReference type="InterPro" id="IPR004399">
    <property type="entry name" value="HMP/HMP-P_kinase_dom"/>
</dbReference>
<dbReference type="InterPro" id="IPR016084">
    <property type="entry name" value="Haem_Oase-like_multi-hlx"/>
</dbReference>
<dbReference type="SUPFAM" id="SSF53613">
    <property type="entry name" value="Ribokinase-like"/>
    <property type="match status" value="1"/>
</dbReference>
<accession>A0A8H7PXK7</accession>
<dbReference type="InterPro" id="IPR027574">
    <property type="entry name" value="Thiaminase_II"/>
</dbReference>
<evidence type="ECO:0000313" key="7">
    <source>
        <dbReference type="EMBL" id="KAG2181678.1"/>
    </source>
</evidence>
<dbReference type="CDD" id="cd01169">
    <property type="entry name" value="HMPP_kinase"/>
    <property type="match status" value="1"/>
</dbReference>
<evidence type="ECO:0000259" key="6">
    <source>
        <dbReference type="Pfam" id="PF08543"/>
    </source>
</evidence>
<dbReference type="GO" id="GO:0009228">
    <property type="term" value="P:thiamine biosynthetic process"/>
    <property type="evidence" value="ECO:0007669"/>
    <property type="project" value="InterPro"/>
</dbReference>
<evidence type="ECO:0000259" key="5">
    <source>
        <dbReference type="Pfam" id="PF03070"/>
    </source>
</evidence>
<keyword evidence="3" id="KW-0418">Kinase</keyword>
<dbReference type="PANTHER" id="PTHR20858">
    <property type="entry name" value="PHOSPHOMETHYLPYRIMIDINE KINASE"/>
    <property type="match status" value="1"/>
</dbReference>
<dbReference type="FunFam" id="3.40.1190.20:FF:000003">
    <property type="entry name" value="Phosphomethylpyrimidine kinase ThiD"/>
    <property type="match status" value="1"/>
</dbReference>
<keyword evidence="1" id="KW-0808">Transferase</keyword>
<keyword evidence="4" id="KW-0067">ATP-binding</keyword>
<dbReference type="InterPro" id="IPR013749">
    <property type="entry name" value="PM/HMP-P_kinase-1"/>
</dbReference>
<dbReference type="Gene3D" id="3.40.1190.20">
    <property type="match status" value="1"/>
</dbReference>
<evidence type="ECO:0000256" key="1">
    <source>
        <dbReference type="ARBA" id="ARBA00022679"/>
    </source>
</evidence>
<dbReference type="GO" id="GO:0005524">
    <property type="term" value="F:ATP binding"/>
    <property type="evidence" value="ECO:0007669"/>
    <property type="project" value="UniProtKB-KW"/>
</dbReference>
<dbReference type="NCBIfam" id="TIGR04306">
    <property type="entry name" value="salvage_TenA"/>
    <property type="match status" value="1"/>
</dbReference>
<name>A0A8H7PXK7_9FUNG</name>
<dbReference type="InterPro" id="IPR029056">
    <property type="entry name" value="Ribokinase-like"/>
</dbReference>
<dbReference type="SUPFAM" id="SSF48613">
    <property type="entry name" value="Heme oxygenase-like"/>
    <property type="match status" value="1"/>
</dbReference>
<dbReference type="GO" id="GO:0008902">
    <property type="term" value="F:hydroxymethylpyrimidine kinase activity"/>
    <property type="evidence" value="ECO:0007669"/>
    <property type="project" value="TreeGrafter"/>
</dbReference>
<feature type="non-terminal residue" evidence="7">
    <location>
        <position position="1"/>
    </location>
</feature>
<evidence type="ECO:0000256" key="4">
    <source>
        <dbReference type="ARBA" id="ARBA00022840"/>
    </source>
</evidence>
<dbReference type="PANTHER" id="PTHR20858:SF17">
    <property type="entry name" value="HYDROXYMETHYLPYRIMIDINE_PHOSPHOMETHYLPYRIMIDINE KINASE THI20-RELATED"/>
    <property type="match status" value="1"/>
</dbReference>
<evidence type="ECO:0000313" key="8">
    <source>
        <dbReference type="Proteomes" id="UP000612746"/>
    </source>
</evidence>
<organism evidence="7 8">
    <name type="scientific">Umbelopsis vinacea</name>
    <dbReference type="NCBI Taxonomy" id="44442"/>
    <lineage>
        <taxon>Eukaryota</taxon>
        <taxon>Fungi</taxon>
        <taxon>Fungi incertae sedis</taxon>
        <taxon>Mucoromycota</taxon>
        <taxon>Mucoromycotina</taxon>
        <taxon>Umbelopsidomycetes</taxon>
        <taxon>Umbelopsidales</taxon>
        <taxon>Umbelopsidaceae</taxon>
        <taxon>Umbelopsis</taxon>
    </lineage>
</organism>
<evidence type="ECO:0000256" key="3">
    <source>
        <dbReference type="ARBA" id="ARBA00022777"/>
    </source>
</evidence>
<proteinExistence type="predicted"/>
<feature type="domain" description="Pyridoxamine kinase/Phosphomethylpyrimidine kinase" evidence="6">
    <location>
        <begin position="19"/>
        <end position="276"/>
    </location>
</feature>
<dbReference type="GO" id="GO:0050334">
    <property type="term" value="F:thiaminase activity"/>
    <property type="evidence" value="ECO:0007669"/>
    <property type="project" value="InterPro"/>
</dbReference>
<gene>
    <name evidence="7" type="ORF">INT44_008493</name>
</gene>
<keyword evidence="8" id="KW-1185">Reference proteome</keyword>
<dbReference type="Gene3D" id="1.20.910.10">
    <property type="entry name" value="Heme oxygenase-like"/>
    <property type="match status" value="1"/>
</dbReference>
<dbReference type="NCBIfam" id="TIGR00097">
    <property type="entry name" value="HMP-P_kinase"/>
    <property type="match status" value="1"/>
</dbReference>
<evidence type="ECO:0000256" key="2">
    <source>
        <dbReference type="ARBA" id="ARBA00022741"/>
    </source>
</evidence>
<keyword evidence="2" id="KW-0547">Nucleotide-binding</keyword>
<feature type="domain" description="Thiaminase-2/PQQC" evidence="5">
    <location>
        <begin position="302"/>
        <end position="508"/>
    </location>
</feature>
<protein>
    <submittedName>
        <fullName evidence="7">Uncharacterized protein</fullName>
    </submittedName>
</protein>
<dbReference type="Pfam" id="PF08543">
    <property type="entry name" value="Phos_pyr_kin"/>
    <property type="match status" value="1"/>
</dbReference>
<dbReference type="GO" id="GO:0008972">
    <property type="term" value="F:phosphomethylpyrimidine kinase activity"/>
    <property type="evidence" value="ECO:0007669"/>
    <property type="project" value="InterPro"/>
</dbReference>